<sequence>MAMNHAAIEDMISAEAAKETAVAIDVATLQDTVARGSLAGNTPARETGPEVVQVTIAVKAPAVLSQIVRARLKRCMRSAFDAFHLVQFVDDLILETIQHLATTAVHLGVSPAVIDLRRDLDAILYIGSQDRHTGMSPGAVDSGRDLDMIPGIIGQDLHADGKLKGGNRRHRNMSPGTISQGLLGMIPDVIGQDRHADMELKVGNRRHIRVMRSRLLQTRMSRLLQARRDRTKSKAPLTQWCSPPLPSIEMIEFYGKTTSDIKSLREIRTLKDAVAIGGAVIYMTADSPNRVDASTIQRVVERNWTSRMFIGRITPIDDGIGRDRTKQNLEEFRSLVPNEDPDLEDLDASEALKARSGQKNQSTVDIRDHPMEPDELPCRDLESGPGQLDMEIPGSMPIGSGSGPEKEAQNNGRASATAIPSTKGDVEGSVTTSKPVAAPLATIIVRPPARYR</sequence>
<organism evidence="2 3">
    <name type="scientific">Bionectria ochroleuca</name>
    <name type="common">Gliocladium roseum</name>
    <dbReference type="NCBI Taxonomy" id="29856"/>
    <lineage>
        <taxon>Eukaryota</taxon>
        <taxon>Fungi</taxon>
        <taxon>Dikarya</taxon>
        <taxon>Ascomycota</taxon>
        <taxon>Pezizomycotina</taxon>
        <taxon>Sordariomycetes</taxon>
        <taxon>Hypocreomycetidae</taxon>
        <taxon>Hypocreales</taxon>
        <taxon>Bionectriaceae</taxon>
        <taxon>Clonostachys</taxon>
    </lineage>
</organism>
<feature type="region of interest" description="Disordered" evidence="1">
    <location>
        <begin position="393"/>
        <end position="432"/>
    </location>
</feature>
<evidence type="ECO:0000313" key="2">
    <source>
        <dbReference type="EMBL" id="VUC24697.1"/>
    </source>
</evidence>
<feature type="compositionally biased region" description="Polar residues" evidence="1">
    <location>
        <begin position="409"/>
        <end position="420"/>
    </location>
</feature>
<protein>
    <submittedName>
        <fullName evidence="2">Uncharacterized protein</fullName>
    </submittedName>
</protein>
<accession>A0ABY6U114</accession>
<comment type="caution">
    <text evidence="2">The sequence shown here is derived from an EMBL/GenBank/DDBJ whole genome shotgun (WGS) entry which is preliminary data.</text>
</comment>
<name>A0ABY6U114_BIOOC</name>
<gene>
    <name evidence="2" type="ORF">CLO192961_LOCUS149329</name>
</gene>
<evidence type="ECO:0000256" key="1">
    <source>
        <dbReference type="SAM" id="MobiDB-lite"/>
    </source>
</evidence>
<proteinExistence type="predicted"/>
<dbReference type="Proteomes" id="UP000766486">
    <property type="component" value="Unassembled WGS sequence"/>
</dbReference>
<evidence type="ECO:0000313" key="3">
    <source>
        <dbReference type="Proteomes" id="UP000766486"/>
    </source>
</evidence>
<reference evidence="2 3" key="1">
    <citation type="submission" date="2019-06" db="EMBL/GenBank/DDBJ databases">
        <authorList>
            <person name="Broberg M."/>
        </authorList>
    </citation>
    <scope>NUCLEOTIDE SEQUENCE [LARGE SCALE GENOMIC DNA]</scope>
</reference>
<feature type="region of interest" description="Disordered" evidence="1">
    <location>
        <begin position="352"/>
        <end position="373"/>
    </location>
</feature>
<dbReference type="EMBL" id="CABFNS010000723">
    <property type="protein sequence ID" value="VUC24697.1"/>
    <property type="molecule type" value="Genomic_DNA"/>
</dbReference>
<keyword evidence="3" id="KW-1185">Reference proteome</keyword>